<keyword evidence="2" id="KW-1185">Reference proteome</keyword>
<dbReference type="Proteomes" id="UP001390339">
    <property type="component" value="Unassembled WGS sequence"/>
</dbReference>
<protein>
    <submittedName>
        <fullName evidence="1">Iron-sulfur cluster repair protein DnrN</fullName>
    </submittedName>
</protein>
<accession>A0ABR2JIK1</accession>
<gene>
    <name evidence="1" type="ORF">PGQ11_002585</name>
</gene>
<evidence type="ECO:0000313" key="2">
    <source>
        <dbReference type="Proteomes" id="UP001390339"/>
    </source>
</evidence>
<reference evidence="1 2" key="1">
    <citation type="journal article" date="2024" name="IMA Fungus">
        <title>Apiospora arundinis, a panoply of carbohydrate-active enzymes and secondary metabolites.</title>
        <authorList>
            <person name="Sorensen T."/>
            <person name="Petersen C."/>
            <person name="Muurmann A.T."/>
            <person name="Christiansen J.V."/>
            <person name="Brundto M.L."/>
            <person name="Overgaard C.K."/>
            <person name="Boysen A.T."/>
            <person name="Wollenberg R.D."/>
            <person name="Larsen T.O."/>
            <person name="Sorensen J.L."/>
            <person name="Nielsen K.L."/>
            <person name="Sondergaard T.E."/>
        </authorList>
    </citation>
    <scope>NUCLEOTIDE SEQUENCE [LARGE SCALE GENOMIC DNA]</scope>
    <source>
        <strain evidence="1 2">AAU 773</strain>
    </source>
</reference>
<name>A0ABR2JIK1_9PEZI</name>
<organism evidence="1 2">
    <name type="scientific">Apiospora arundinis</name>
    <dbReference type="NCBI Taxonomy" id="335852"/>
    <lineage>
        <taxon>Eukaryota</taxon>
        <taxon>Fungi</taxon>
        <taxon>Dikarya</taxon>
        <taxon>Ascomycota</taxon>
        <taxon>Pezizomycotina</taxon>
        <taxon>Sordariomycetes</taxon>
        <taxon>Xylariomycetidae</taxon>
        <taxon>Amphisphaeriales</taxon>
        <taxon>Apiosporaceae</taxon>
        <taxon>Apiospora</taxon>
    </lineage>
</organism>
<evidence type="ECO:0000313" key="1">
    <source>
        <dbReference type="EMBL" id="KAK8877639.1"/>
    </source>
</evidence>
<dbReference type="EMBL" id="JAPCWZ010000002">
    <property type="protein sequence ID" value="KAK8877639.1"/>
    <property type="molecule type" value="Genomic_DNA"/>
</dbReference>
<comment type="caution">
    <text evidence="1">The sequence shown here is derived from an EMBL/GenBank/DDBJ whole genome shotgun (WGS) entry which is preliminary data.</text>
</comment>
<sequence>MQAYSWILQALLETHRGKLHSQLSAEPSAIVALAVYNTAENPIDILGIAETAGKKQVKLYFMLNTLPVFFHNMETATFERGACGLRCFPLSKASPEPSC</sequence>
<proteinExistence type="predicted"/>